<name>A3API3_ORYSJ</name>
<dbReference type="PANTHER" id="PTHR44137:SF16">
    <property type="entry name" value="OS03G0837400 PROTEIN"/>
    <property type="match status" value="1"/>
</dbReference>
<dbReference type="PROSITE" id="PS50076">
    <property type="entry name" value="DNAJ_2"/>
    <property type="match status" value="1"/>
</dbReference>
<dbReference type="Pfam" id="PF00226">
    <property type="entry name" value="DnaJ"/>
    <property type="match status" value="1"/>
</dbReference>
<dbReference type="SUPFAM" id="SSF46565">
    <property type="entry name" value="Chaperone J-domain"/>
    <property type="match status" value="1"/>
</dbReference>
<dbReference type="PANTHER" id="PTHR44137">
    <property type="entry name" value="BNAC03G44070D PROTEIN"/>
    <property type="match status" value="1"/>
</dbReference>
<feature type="domain" description="J" evidence="1">
    <location>
        <begin position="68"/>
        <end position="134"/>
    </location>
</feature>
<dbReference type="CDD" id="cd06257">
    <property type="entry name" value="DnaJ"/>
    <property type="match status" value="1"/>
</dbReference>
<gene>
    <name evidence="2" type="ORF">OsJ_13283</name>
</gene>
<sequence>MATTHGEEAAGKAYKLAEDRFLVKDIAGALRAAREARRLFRSLPGLANAITAYEVHAPAATTRAGGRNWYAVLAVGDRSAKTSSGGGGVTHESLKRQYHRLCLVVHPDKNRSAAAAGAFRLLQKAWDELSLRHPPRAAGAAAAPRAGKAIRYPNRAMPALRLLFRCVVRRPAPLRRAMRPLQAAGDHAVVEEAGHRRPSSTASASASATASVITAAASSDGEGCASATASAIAAAASSEGEGYTSGFAAAAGGAADWVVGEVEVLVARQVRNVRREVHGVDVAQQVRRMPCLPLDSRRENN</sequence>
<dbReference type="Gene3D" id="1.10.287.110">
    <property type="entry name" value="DnaJ domain"/>
    <property type="match status" value="1"/>
</dbReference>
<evidence type="ECO:0000259" key="1">
    <source>
        <dbReference type="PROSITE" id="PS50076"/>
    </source>
</evidence>
<dbReference type="InterPro" id="IPR036869">
    <property type="entry name" value="J_dom_sf"/>
</dbReference>
<dbReference type="SMART" id="SM00271">
    <property type="entry name" value="DnaJ"/>
    <property type="match status" value="1"/>
</dbReference>
<accession>A3API3</accession>
<dbReference type="Proteomes" id="UP000007752">
    <property type="component" value="Chromosome 3"/>
</dbReference>
<protein>
    <recommendedName>
        <fullName evidence="1">J domain-containing protein</fullName>
    </recommendedName>
</protein>
<dbReference type="InterPro" id="IPR001623">
    <property type="entry name" value="DnaJ_domain"/>
</dbReference>
<dbReference type="GO" id="GO:0005783">
    <property type="term" value="C:endoplasmic reticulum"/>
    <property type="evidence" value="ECO:0007669"/>
    <property type="project" value="UniProtKB-ARBA"/>
</dbReference>
<proteinExistence type="predicted"/>
<dbReference type="AlphaFoldDB" id="A3API3"/>
<reference evidence="2" key="2">
    <citation type="submission" date="2008-12" db="EMBL/GenBank/DDBJ databases">
        <title>Improved gene annotation of the rice (Oryza sativa) genomes.</title>
        <authorList>
            <person name="Wang J."/>
            <person name="Li R."/>
            <person name="Fan W."/>
            <person name="Huang Q."/>
            <person name="Zhang J."/>
            <person name="Zhou Y."/>
            <person name="Hu Y."/>
            <person name="Zi S."/>
            <person name="Li J."/>
            <person name="Ni P."/>
            <person name="Zheng H."/>
            <person name="Zhang Y."/>
            <person name="Zhao M."/>
            <person name="Hao Q."/>
            <person name="McDermott J."/>
            <person name="Samudrala R."/>
            <person name="Kristiansen K."/>
            <person name="Wong G.K.-S."/>
        </authorList>
    </citation>
    <scope>NUCLEOTIDE SEQUENCE</scope>
</reference>
<evidence type="ECO:0000313" key="2">
    <source>
        <dbReference type="EMBL" id="EAZ29222.1"/>
    </source>
</evidence>
<organism evidence="2">
    <name type="scientific">Oryza sativa subsp. japonica</name>
    <name type="common">Rice</name>
    <dbReference type="NCBI Taxonomy" id="39947"/>
    <lineage>
        <taxon>Eukaryota</taxon>
        <taxon>Viridiplantae</taxon>
        <taxon>Streptophyta</taxon>
        <taxon>Embryophyta</taxon>
        <taxon>Tracheophyta</taxon>
        <taxon>Spermatophyta</taxon>
        <taxon>Magnoliopsida</taxon>
        <taxon>Liliopsida</taxon>
        <taxon>Poales</taxon>
        <taxon>Poaceae</taxon>
        <taxon>BOP clade</taxon>
        <taxon>Oryzoideae</taxon>
        <taxon>Oryzeae</taxon>
        <taxon>Oryzinae</taxon>
        <taxon>Oryza</taxon>
        <taxon>Oryza sativa</taxon>
    </lineage>
</organism>
<dbReference type="EMBL" id="CM000140">
    <property type="protein sequence ID" value="EAZ29222.1"/>
    <property type="molecule type" value="Genomic_DNA"/>
</dbReference>
<reference evidence="2" key="1">
    <citation type="journal article" date="2005" name="PLoS Biol.">
        <title>The genomes of Oryza sativa: a history of duplications.</title>
        <authorList>
            <person name="Yu J."/>
            <person name="Wang J."/>
            <person name="Lin W."/>
            <person name="Li S."/>
            <person name="Li H."/>
            <person name="Zhou J."/>
            <person name="Ni P."/>
            <person name="Dong W."/>
            <person name="Hu S."/>
            <person name="Zeng C."/>
            <person name="Zhang J."/>
            <person name="Zhang Y."/>
            <person name="Li R."/>
            <person name="Xu Z."/>
            <person name="Li S."/>
            <person name="Li X."/>
            <person name="Zheng H."/>
            <person name="Cong L."/>
            <person name="Lin L."/>
            <person name="Yin J."/>
            <person name="Geng J."/>
            <person name="Li G."/>
            <person name="Shi J."/>
            <person name="Liu J."/>
            <person name="Lv H."/>
            <person name="Li J."/>
            <person name="Wang J."/>
            <person name="Deng Y."/>
            <person name="Ran L."/>
            <person name="Shi X."/>
            <person name="Wang X."/>
            <person name="Wu Q."/>
            <person name="Li C."/>
            <person name="Ren X."/>
            <person name="Wang J."/>
            <person name="Wang X."/>
            <person name="Li D."/>
            <person name="Liu D."/>
            <person name="Zhang X."/>
            <person name="Ji Z."/>
            <person name="Zhao W."/>
            <person name="Sun Y."/>
            <person name="Zhang Z."/>
            <person name="Bao J."/>
            <person name="Han Y."/>
            <person name="Dong L."/>
            <person name="Ji J."/>
            <person name="Chen P."/>
            <person name="Wu S."/>
            <person name="Liu J."/>
            <person name="Xiao Y."/>
            <person name="Bu D."/>
            <person name="Tan J."/>
            <person name="Yang L."/>
            <person name="Ye C."/>
            <person name="Zhang J."/>
            <person name="Xu J."/>
            <person name="Zhou Y."/>
            <person name="Yu Y."/>
            <person name="Zhang B."/>
            <person name="Zhuang S."/>
            <person name="Wei H."/>
            <person name="Liu B."/>
            <person name="Lei M."/>
            <person name="Yu H."/>
            <person name="Li Y."/>
            <person name="Xu H."/>
            <person name="Wei S."/>
            <person name="He X."/>
            <person name="Fang L."/>
            <person name="Zhang Z."/>
            <person name="Zhang Y."/>
            <person name="Huang X."/>
            <person name="Su Z."/>
            <person name="Tong W."/>
            <person name="Li J."/>
            <person name="Tong Z."/>
            <person name="Li S."/>
            <person name="Ye J."/>
            <person name="Wang L."/>
            <person name="Fang L."/>
            <person name="Lei T."/>
            <person name="Chen C."/>
            <person name="Chen H."/>
            <person name="Xu Z."/>
            <person name="Li H."/>
            <person name="Huang H."/>
            <person name="Zhang F."/>
            <person name="Xu H."/>
            <person name="Li N."/>
            <person name="Zhao C."/>
            <person name="Li S."/>
            <person name="Dong L."/>
            <person name="Huang Y."/>
            <person name="Li L."/>
            <person name="Xi Y."/>
            <person name="Qi Q."/>
            <person name="Li W."/>
            <person name="Zhang B."/>
            <person name="Hu W."/>
            <person name="Zhang Y."/>
            <person name="Tian X."/>
            <person name="Jiao Y."/>
            <person name="Liang X."/>
            <person name="Jin J."/>
            <person name="Gao L."/>
            <person name="Zheng W."/>
            <person name="Hao B."/>
            <person name="Liu S."/>
            <person name="Wang W."/>
            <person name="Yuan L."/>
            <person name="Cao M."/>
            <person name="McDermott J."/>
            <person name="Samudrala R."/>
            <person name="Wang J."/>
            <person name="Wong G.K."/>
            <person name="Yang H."/>
        </authorList>
    </citation>
    <scope>NUCLEOTIDE SEQUENCE [LARGE SCALE GENOMIC DNA]</scope>
</reference>